<proteinExistence type="predicted"/>
<gene>
    <name evidence="1" type="primary">106069528</name>
</gene>
<reference evidence="1" key="1">
    <citation type="submission" date="2020-05" db="UniProtKB">
        <authorList>
            <consortium name="EnsemblMetazoa"/>
        </authorList>
    </citation>
    <scope>IDENTIFICATION</scope>
    <source>
        <strain evidence="1">BB02</strain>
    </source>
</reference>
<dbReference type="VEuPathDB" id="VectorBase:BGLB033407"/>
<organism evidence="1 2">
    <name type="scientific">Biomphalaria glabrata</name>
    <name type="common">Bloodfluke planorb</name>
    <name type="synonym">Freshwater snail</name>
    <dbReference type="NCBI Taxonomy" id="6526"/>
    <lineage>
        <taxon>Eukaryota</taxon>
        <taxon>Metazoa</taxon>
        <taxon>Spiralia</taxon>
        <taxon>Lophotrochozoa</taxon>
        <taxon>Mollusca</taxon>
        <taxon>Gastropoda</taxon>
        <taxon>Heterobranchia</taxon>
        <taxon>Euthyneura</taxon>
        <taxon>Panpulmonata</taxon>
        <taxon>Hygrophila</taxon>
        <taxon>Lymnaeoidea</taxon>
        <taxon>Planorbidae</taxon>
        <taxon>Biomphalaria</taxon>
    </lineage>
</organism>
<dbReference type="EnsemblMetazoa" id="BGLB033407-RA">
    <property type="protein sequence ID" value="BGLB033407-PA"/>
    <property type="gene ID" value="BGLB033407"/>
</dbReference>
<protein>
    <recommendedName>
        <fullName evidence="3">EGF-like domain-containing protein</fullName>
    </recommendedName>
</protein>
<evidence type="ECO:0000313" key="1">
    <source>
        <dbReference type="EnsemblMetazoa" id="BGLB033407-PA"/>
    </source>
</evidence>
<dbReference type="AlphaFoldDB" id="A0A2C9LP54"/>
<dbReference type="SUPFAM" id="SSF57196">
    <property type="entry name" value="EGF/Laminin"/>
    <property type="match status" value="1"/>
</dbReference>
<sequence>MCQCESGWKCDSVNGSCYNNLVSTTQTTTASQSCSSATCNTNKHELCVDKTSGYECVCKSGFMRANTNLECTEISSYNYTLTFGWDMSNVNLDKDSEDHKKVKDECETQMTKSLKEKKVDVVLFSITNLRFHFHLFV</sequence>
<dbReference type="VEuPathDB" id="VectorBase:BGLAX_043479"/>
<accession>A0A2C9LP54</accession>
<dbReference type="Proteomes" id="UP000076420">
    <property type="component" value="Unassembled WGS sequence"/>
</dbReference>
<dbReference type="KEGG" id="bgt:106069528"/>
<evidence type="ECO:0000313" key="2">
    <source>
        <dbReference type="Proteomes" id="UP000076420"/>
    </source>
</evidence>
<dbReference type="Gene3D" id="2.10.25.10">
    <property type="entry name" value="Laminin"/>
    <property type="match status" value="1"/>
</dbReference>
<name>A0A2C9LP54_BIOGL</name>
<evidence type="ECO:0008006" key="3">
    <source>
        <dbReference type="Google" id="ProtNLM"/>
    </source>
</evidence>